<dbReference type="GO" id="GO:0005524">
    <property type="term" value="F:ATP binding"/>
    <property type="evidence" value="ECO:0007669"/>
    <property type="project" value="InterPro"/>
</dbReference>
<dbReference type="VEuPathDB" id="PlasmoDB:PGAL8A_00243200"/>
<gene>
    <name evidence="2" type="ORF">PGAL8A_00243200</name>
</gene>
<keyword evidence="3" id="KW-1185">Reference proteome</keyword>
<dbReference type="EMBL" id="CVMV01000032">
    <property type="protein sequence ID" value="CRG95034.1"/>
    <property type="molecule type" value="Genomic_DNA"/>
</dbReference>
<dbReference type="InterPro" id="IPR011009">
    <property type="entry name" value="Kinase-like_dom_sf"/>
</dbReference>
<sequence>MSKWGLLRSKIIWPKEFVYVIENEGYENKFGYSYIVKYNGNIVQKNLKKNLNQIKKLLNITNDISQDIEKENDQYDSDDLEYNKDAALSEIEKANQITLRLNDKKEYIEDQLSKVKTINEKFDIIIKNEPIYMFRLDCPFLNVENSSLTEYLKKEYIRENLTKKKKKKSMHDKKNEEREYKTYLYNIKIIESEETIIENREFIYCESNTESLKINTIINEGRNIQNILYEYKESCKNTCDNEEDKRENKNEEEICYEKLSILPYSDIILLKKKHYNKEINIAGFLTPFILNGNIKKIIENINQYLIYAFDSNIIYKNLSNIVRLMAYLESNNIIHGNIKPTNLFISNDGYNILIGTFVPKIKLLNFYFYVIQKKKKIPKYISPELLFYLNKKIKIVKTNKKKIKHIEKYFIKNDIFCLGLCFYYILTMKEDIINYIDAEKMFQLKVESLQNYITKPELFFLLKNMLIYNHEYRPSWSTLLNFIDTKKNEDEIK</sequence>
<dbReference type="InterPro" id="IPR053083">
    <property type="entry name" value="TF_kinase-domain_protein"/>
</dbReference>
<keyword evidence="2" id="KW-0418">Kinase</keyword>
<comment type="caution">
    <text evidence="2">The sequence shown here is derived from an EMBL/GenBank/DDBJ whole genome shotgun (WGS) entry which is preliminary data.</text>
</comment>
<proteinExistence type="predicted"/>
<accession>A0A1J1GRI7</accession>
<evidence type="ECO:0000313" key="3">
    <source>
        <dbReference type="Proteomes" id="UP000220797"/>
    </source>
</evidence>
<dbReference type="PANTHER" id="PTHR44305:SF2">
    <property type="entry name" value="SI:DKEY-192D15.2"/>
    <property type="match status" value="1"/>
</dbReference>
<evidence type="ECO:0000259" key="1">
    <source>
        <dbReference type="PROSITE" id="PS50011"/>
    </source>
</evidence>
<dbReference type="OMA" id="FIFSEAN"/>
<dbReference type="InterPro" id="IPR000719">
    <property type="entry name" value="Prot_kinase_dom"/>
</dbReference>
<feature type="domain" description="Protein kinase" evidence="1">
    <location>
        <begin position="151"/>
        <end position="492"/>
    </location>
</feature>
<dbReference type="RefSeq" id="XP_028527847.1">
    <property type="nucleotide sequence ID" value="XM_028671168.1"/>
</dbReference>
<dbReference type="SMART" id="SM00220">
    <property type="entry name" value="S_TKc"/>
    <property type="match status" value="1"/>
</dbReference>
<dbReference type="Pfam" id="PF07714">
    <property type="entry name" value="PK_Tyr_Ser-Thr"/>
    <property type="match status" value="1"/>
</dbReference>
<keyword evidence="2" id="KW-0808">Transferase</keyword>
<dbReference type="Proteomes" id="UP000220797">
    <property type="component" value="Unassembled WGS sequence"/>
</dbReference>
<dbReference type="GeneID" id="39730960"/>
<name>A0A1J1GRI7_PLAGA</name>
<dbReference type="SUPFAM" id="SSF56112">
    <property type="entry name" value="Protein kinase-like (PK-like)"/>
    <property type="match status" value="1"/>
</dbReference>
<protein>
    <submittedName>
        <fullName evidence="2">Protein kinase, putative</fullName>
    </submittedName>
</protein>
<organism evidence="2 3">
    <name type="scientific">Plasmodium gallinaceum</name>
    <dbReference type="NCBI Taxonomy" id="5849"/>
    <lineage>
        <taxon>Eukaryota</taxon>
        <taxon>Sar</taxon>
        <taxon>Alveolata</taxon>
        <taxon>Apicomplexa</taxon>
        <taxon>Aconoidasida</taxon>
        <taxon>Haemosporida</taxon>
        <taxon>Plasmodiidae</taxon>
        <taxon>Plasmodium</taxon>
        <taxon>Plasmodium (Haemamoeba)</taxon>
    </lineage>
</organism>
<dbReference type="InterPro" id="IPR001245">
    <property type="entry name" value="Ser-Thr/Tyr_kinase_cat_dom"/>
</dbReference>
<reference evidence="2" key="1">
    <citation type="submission" date="2015-04" db="EMBL/GenBank/DDBJ databases">
        <authorList>
            <consortium name="Pathogen Informatics"/>
        </authorList>
    </citation>
    <scope>NUCLEOTIDE SEQUENCE [LARGE SCALE GENOMIC DNA]</scope>
    <source>
        <strain evidence="2">8A</strain>
    </source>
</reference>
<dbReference type="AlphaFoldDB" id="A0A1J1GRI7"/>
<dbReference type="PROSITE" id="PS50011">
    <property type="entry name" value="PROTEIN_KINASE_DOM"/>
    <property type="match status" value="1"/>
</dbReference>
<evidence type="ECO:0000313" key="2">
    <source>
        <dbReference type="EMBL" id="CRG95034.1"/>
    </source>
</evidence>
<dbReference type="PANTHER" id="PTHR44305">
    <property type="entry name" value="SI:DKEY-192D15.2-RELATED"/>
    <property type="match status" value="1"/>
</dbReference>
<dbReference type="Gene3D" id="1.10.510.10">
    <property type="entry name" value="Transferase(Phosphotransferase) domain 1"/>
    <property type="match status" value="1"/>
</dbReference>
<dbReference type="GO" id="GO:0004672">
    <property type="term" value="F:protein kinase activity"/>
    <property type="evidence" value="ECO:0007669"/>
    <property type="project" value="InterPro"/>
</dbReference>
<dbReference type="OrthoDB" id="4062651at2759"/>